<gene>
    <name evidence="9" type="primary">msrB_1</name>
    <name evidence="9" type="ORF">Poly21_24580</name>
</gene>
<dbReference type="NCBIfam" id="NF004036">
    <property type="entry name" value="PRK05508.1"/>
    <property type="match status" value="1"/>
</dbReference>
<dbReference type="PANTHER" id="PTHR46081:SF8">
    <property type="entry name" value="PEPTIDE METHIONINE SULFOXIDE REDUCTASE 2"/>
    <property type="match status" value="1"/>
</dbReference>
<dbReference type="EC" id="1.8.4.12" evidence="2"/>
<name>A0A5C6BSP1_9BACT</name>
<dbReference type="EMBL" id="SJPU01000002">
    <property type="protein sequence ID" value="TWU15263.1"/>
    <property type="molecule type" value="Genomic_DNA"/>
</dbReference>
<evidence type="ECO:0000313" key="10">
    <source>
        <dbReference type="Proteomes" id="UP000319908"/>
    </source>
</evidence>
<proteinExistence type="predicted"/>
<keyword evidence="10" id="KW-1185">Reference proteome</keyword>
<evidence type="ECO:0000256" key="2">
    <source>
        <dbReference type="ARBA" id="ARBA00012499"/>
    </source>
</evidence>
<dbReference type="InterPro" id="IPR002579">
    <property type="entry name" value="Met_Sox_Rdtase_MsrB_dom"/>
</dbReference>
<feature type="region of interest" description="Disordered" evidence="7">
    <location>
        <begin position="48"/>
        <end position="76"/>
    </location>
</feature>
<keyword evidence="5 9" id="KW-0560">Oxidoreductase</keyword>
<protein>
    <recommendedName>
        <fullName evidence="2">peptide-methionine (R)-S-oxide reductase</fullName>
        <ecNumber evidence="2">1.8.4.12</ecNumber>
    </recommendedName>
</protein>
<dbReference type="GO" id="GO:0030091">
    <property type="term" value="P:protein repair"/>
    <property type="evidence" value="ECO:0007669"/>
    <property type="project" value="InterPro"/>
</dbReference>
<dbReference type="Pfam" id="PF01641">
    <property type="entry name" value="SelR"/>
    <property type="match status" value="1"/>
</dbReference>
<comment type="cofactor">
    <cofactor evidence="1">
        <name>Zn(2+)</name>
        <dbReference type="ChEBI" id="CHEBI:29105"/>
    </cofactor>
</comment>
<dbReference type="AlphaFoldDB" id="A0A5C6BSP1"/>
<dbReference type="Proteomes" id="UP000319908">
    <property type="component" value="Unassembled WGS sequence"/>
</dbReference>
<reference evidence="9 10" key="1">
    <citation type="journal article" date="2020" name="Antonie Van Leeuwenhoek">
        <title>Rhodopirellula heiligendammensis sp. nov., Rhodopirellula pilleata sp. nov., and Rhodopirellula solitaria sp. nov. isolated from natural or artificial marine surfaces in Northern Germany and California, USA, and emended description of the genus Rhodopirellula.</title>
        <authorList>
            <person name="Kallscheuer N."/>
            <person name="Wiegand S."/>
            <person name="Jogler M."/>
            <person name="Boedeker C."/>
            <person name="Peeters S.H."/>
            <person name="Rast P."/>
            <person name="Heuer A."/>
            <person name="Jetten M.S.M."/>
            <person name="Rohde M."/>
            <person name="Jogler C."/>
        </authorList>
    </citation>
    <scope>NUCLEOTIDE SEQUENCE [LARGE SCALE GENOMIC DNA]</scope>
    <source>
        <strain evidence="9 10">Poly21</strain>
    </source>
</reference>
<evidence type="ECO:0000259" key="8">
    <source>
        <dbReference type="PROSITE" id="PS51790"/>
    </source>
</evidence>
<accession>A0A5C6BSP1</accession>
<dbReference type="GO" id="GO:0033743">
    <property type="term" value="F:peptide-methionine (R)-S-oxide reductase activity"/>
    <property type="evidence" value="ECO:0007669"/>
    <property type="project" value="UniProtKB-EC"/>
</dbReference>
<feature type="domain" description="MsrB" evidence="8">
    <location>
        <begin position="77"/>
        <end position="205"/>
    </location>
</feature>
<evidence type="ECO:0000256" key="4">
    <source>
        <dbReference type="ARBA" id="ARBA00022833"/>
    </source>
</evidence>
<organism evidence="9 10">
    <name type="scientific">Allorhodopirellula heiligendammensis</name>
    <dbReference type="NCBI Taxonomy" id="2714739"/>
    <lineage>
        <taxon>Bacteria</taxon>
        <taxon>Pseudomonadati</taxon>
        <taxon>Planctomycetota</taxon>
        <taxon>Planctomycetia</taxon>
        <taxon>Pirellulales</taxon>
        <taxon>Pirellulaceae</taxon>
        <taxon>Allorhodopirellula</taxon>
    </lineage>
</organism>
<comment type="catalytic activity">
    <reaction evidence="6">
        <text>L-methionyl-[protein] + [thioredoxin]-disulfide + H2O = L-methionyl-(R)-S-oxide-[protein] + [thioredoxin]-dithiol</text>
        <dbReference type="Rhea" id="RHEA:24164"/>
        <dbReference type="Rhea" id="RHEA-COMP:10698"/>
        <dbReference type="Rhea" id="RHEA-COMP:10700"/>
        <dbReference type="Rhea" id="RHEA-COMP:12313"/>
        <dbReference type="Rhea" id="RHEA-COMP:12314"/>
        <dbReference type="ChEBI" id="CHEBI:15377"/>
        <dbReference type="ChEBI" id="CHEBI:16044"/>
        <dbReference type="ChEBI" id="CHEBI:29950"/>
        <dbReference type="ChEBI" id="CHEBI:45764"/>
        <dbReference type="ChEBI" id="CHEBI:50058"/>
        <dbReference type="EC" id="1.8.4.12"/>
    </reaction>
</comment>
<keyword evidence="3" id="KW-0479">Metal-binding</keyword>
<dbReference type="InterPro" id="IPR011057">
    <property type="entry name" value="Mss4-like_sf"/>
</dbReference>
<dbReference type="PROSITE" id="PS51790">
    <property type="entry name" value="MSRB"/>
    <property type="match status" value="1"/>
</dbReference>
<evidence type="ECO:0000256" key="3">
    <source>
        <dbReference type="ARBA" id="ARBA00022723"/>
    </source>
</evidence>
<dbReference type="SUPFAM" id="SSF51316">
    <property type="entry name" value="Mss4-like"/>
    <property type="match status" value="1"/>
</dbReference>
<comment type="caution">
    <text evidence="9">The sequence shown here is derived from an EMBL/GenBank/DDBJ whole genome shotgun (WGS) entry which is preliminary data.</text>
</comment>
<dbReference type="Gene3D" id="2.170.150.20">
    <property type="entry name" value="Peptide methionine sulfoxide reductase"/>
    <property type="match status" value="1"/>
</dbReference>
<evidence type="ECO:0000313" key="9">
    <source>
        <dbReference type="EMBL" id="TWU15263.1"/>
    </source>
</evidence>
<sequence>MPLRESTFVKHLPATACSVLGLIAATLIGNSLMAPVMADDDSTAASDAPAAAKVDSKAAEPGADSASSKTATVEKAGDDAQQTIRYGKYNPLNQFESWVILNKGTEPAGPGGFTNTKKDGTYICRRCNAQLYKSGDKFESHCGWPSFDDEIEGAVHRQPDADGVRIEIVCSNCAAHLGHVFLGERMTEKNTRHCVNSISMKFIPKGRELPAKIKPLSQRGKDK</sequence>
<evidence type="ECO:0000256" key="7">
    <source>
        <dbReference type="SAM" id="MobiDB-lite"/>
    </source>
</evidence>
<dbReference type="PANTHER" id="PTHR46081">
    <property type="entry name" value="PEPTIDE METHIONINE SULFOXIDE REDUCTASE 2"/>
    <property type="match status" value="1"/>
</dbReference>
<evidence type="ECO:0000256" key="6">
    <source>
        <dbReference type="ARBA" id="ARBA00048488"/>
    </source>
</evidence>
<dbReference type="GO" id="GO:0046872">
    <property type="term" value="F:metal ion binding"/>
    <property type="evidence" value="ECO:0007669"/>
    <property type="project" value="UniProtKB-KW"/>
</dbReference>
<evidence type="ECO:0000256" key="1">
    <source>
        <dbReference type="ARBA" id="ARBA00001947"/>
    </source>
</evidence>
<evidence type="ECO:0000256" key="5">
    <source>
        <dbReference type="ARBA" id="ARBA00023002"/>
    </source>
</evidence>
<dbReference type="GO" id="GO:0006979">
    <property type="term" value="P:response to oxidative stress"/>
    <property type="evidence" value="ECO:0007669"/>
    <property type="project" value="InterPro"/>
</dbReference>
<dbReference type="RefSeq" id="WP_302118695.1">
    <property type="nucleotide sequence ID" value="NZ_SJPU01000002.1"/>
</dbReference>
<dbReference type="InterPro" id="IPR028427">
    <property type="entry name" value="Met_Sox_Rdtase_MsrB"/>
</dbReference>
<keyword evidence="4" id="KW-0862">Zinc</keyword>